<dbReference type="PROSITE" id="PS50235">
    <property type="entry name" value="USP_3"/>
    <property type="match status" value="1"/>
</dbReference>
<dbReference type="InterPro" id="IPR016652">
    <property type="entry name" value="Ubiquitinyl_hydrolase"/>
</dbReference>
<feature type="domain" description="UBP-type" evidence="17">
    <location>
        <begin position="250"/>
        <end position="358"/>
    </location>
</feature>
<dbReference type="SUPFAM" id="SSF57850">
    <property type="entry name" value="RING/U-box"/>
    <property type="match status" value="2"/>
</dbReference>
<dbReference type="PROSITE" id="PS00972">
    <property type="entry name" value="USP_1"/>
    <property type="match status" value="1"/>
</dbReference>
<dbReference type="Pfam" id="PF00443">
    <property type="entry name" value="UCH"/>
    <property type="match status" value="1"/>
</dbReference>
<feature type="binding site" evidence="12">
    <location>
        <position position="173"/>
    </location>
    <ligand>
        <name>Zn(2+)</name>
        <dbReference type="ChEBI" id="CHEBI:29105"/>
    </ligand>
</feature>
<evidence type="ECO:0000259" key="16">
    <source>
        <dbReference type="PROSITE" id="PS50235"/>
    </source>
</evidence>
<evidence type="ECO:0000256" key="13">
    <source>
        <dbReference type="PROSITE-ProRule" id="PRU00502"/>
    </source>
</evidence>
<proteinExistence type="inferred from homology"/>
<keyword evidence="6 13" id="KW-0863">Zinc-finger</keyword>
<dbReference type="PANTHER" id="PTHR21646">
    <property type="entry name" value="UBIQUITIN CARBOXYL-TERMINAL HYDROLASE"/>
    <property type="match status" value="1"/>
</dbReference>
<evidence type="ECO:0000313" key="18">
    <source>
        <dbReference type="EMBL" id="CAD7240339.1"/>
    </source>
</evidence>
<dbReference type="PROSITE" id="PS00973">
    <property type="entry name" value="USP_2"/>
    <property type="match status" value="1"/>
</dbReference>
<dbReference type="SUPFAM" id="SSF46934">
    <property type="entry name" value="UBA-like"/>
    <property type="match status" value="1"/>
</dbReference>
<feature type="active site" description="Proton acceptor" evidence="11">
    <location>
        <position position="850"/>
    </location>
</feature>
<feature type="binding site" evidence="12">
    <location>
        <position position="190"/>
    </location>
    <ligand>
        <name>Zn(2+)</name>
        <dbReference type="ChEBI" id="CHEBI:29105"/>
    </ligand>
</feature>
<dbReference type="InterPro" id="IPR001607">
    <property type="entry name" value="Znf_UBP"/>
</dbReference>
<evidence type="ECO:0000256" key="7">
    <source>
        <dbReference type="ARBA" id="ARBA00022786"/>
    </source>
</evidence>
<dbReference type="PROSITE" id="PS50030">
    <property type="entry name" value="UBA"/>
    <property type="match status" value="2"/>
</dbReference>
<dbReference type="Gene3D" id="3.30.40.10">
    <property type="entry name" value="Zinc/RING finger domain, C3HC4 (zinc finger)"/>
    <property type="match status" value="3"/>
</dbReference>
<dbReference type="SMART" id="SM00165">
    <property type="entry name" value="UBA"/>
    <property type="match status" value="2"/>
</dbReference>
<dbReference type="PIRSF" id="PIRSF016308">
    <property type="entry name" value="UBP"/>
    <property type="match status" value="1"/>
</dbReference>
<dbReference type="SUPFAM" id="SSF54001">
    <property type="entry name" value="Cysteine proteinases"/>
    <property type="match status" value="1"/>
</dbReference>
<dbReference type="InterPro" id="IPR038765">
    <property type="entry name" value="Papain-like_cys_pep_sf"/>
</dbReference>
<evidence type="ECO:0000256" key="3">
    <source>
        <dbReference type="ARBA" id="ARBA00022670"/>
    </source>
</evidence>
<dbReference type="SMART" id="SM00290">
    <property type="entry name" value="ZnF_UBP"/>
    <property type="match status" value="2"/>
</dbReference>
<evidence type="ECO:0000256" key="10">
    <source>
        <dbReference type="ARBA" id="ARBA00022833"/>
    </source>
</evidence>
<dbReference type="EMBL" id="CAJPEV010000024">
    <property type="protein sequence ID" value="CAG0878984.1"/>
    <property type="molecule type" value="Genomic_DNA"/>
</dbReference>
<gene>
    <name evidence="18" type="ORF">DSTB1V02_LOCUS364</name>
</gene>
<dbReference type="InterPro" id="IPR041432">
    <property type="entry name" value="UBP13_Znf-UBP_var"/>
</dbReference>
<dbReference type="CDD" id="cd14294">
    <property type="entry name" value="UBA1_UBP5_like"/>
    <property type="match status" value="1"/>
</dbReference>
<dbReference type="OrthoDB" id="361536at2759"/>
<feature type="active site" description="Nucleophile" evidence="11">
    <location>
        <position position="409"/>
    </location>
</feature>
<feature type="domain" description="UBA" evidence="15">
    <location>
        <begin position="766"/>
        <end position="806"/>
    </location>
</feature>
<evidence type="ECO:0000256" key="2">
    <source>
        <dbReference type="ARBA" id="ARBA00009085"/>
    </source>
</evidence>
<dbReference type="FunFam" id="3.30.40.10:FF:000026">
    <property type="entry name" value="Ubiquitin carboxyl-terminal hydrolase"/>
    <property type="match status" value="1"/>
</dbReference>
<dbReference type="PANTHER" id="PTHR21646:SF10">
    <property type="entry name" value="UBIQUITIN CARBOXYL-TERMINAL HYDROLASE 14"/>
    <property type="match status" value="1"/>
</dbReference>
<dbReference type="InterPro" id="IPR015940">
    <property type="entry name" value="UBA"/>
</dbReference>
<feature type="domain" description="UBP-type" evidence="17">
    <location>
        <begin position="146"/>
        <end position="258"/>
    </location>
</feature>
<dbReference type="Pfam" id="PF00627">
    <property type="entry name" value="UBA"/>
    <property type="match status" value="2"/>
</dbReference>
<name>A0A7R8ZXA6_9CRUS</name>
<comment type="similarity">
    <text evidence="2 14">Belongs to the peptidase C19 family.</text>
</comment>
<evidence type="ECO:0000259" key="15">
    <source>
        <dbReference type="PROSITE" id="PS50030"/>
    </source>
</evidence>
<dbReference type="GO" id="GO:0006508">
    <property type="term" value="P:proteolysis"/>
    <property type="evidence" value="ECO:0007669"/>
    <property type="project" value="UniProtKB-KW"/>
</dbReference>
<dbReference type="Proteomes" id="UP000677054">
    <property type="component" value="Unassembled WGS sequence"/>
</dbReference>
<dbReference type="EMBL" id="LR899541">
    <property type="protein sequence ID" value="CAD7240339.1"/>
    <property type="molecule type" value="Genomic_DNA"/>
</dbReference>
<feature type="binding site" evidence="12">
    <location>
        <position position="306"/>
    </location>
    <ligand>
        <name>Zn(2+)</name>
        <dbReference type="ChEBI" id="CHEBI:29105"/>
    </ligand>
</feature>
<sequence>MEHPESPSGLYVCLNTFLGFGEPYVELYSNVTGHHIFLHLRQIKKEVNLKLHINIPRQQDESPERKVKRLALGVPDGFDPDAGKKYEFEERNGIVIMPGYTRIPLPNPELPGKVQDAVAMILAADSAQKLSQLQAMAGTWDGEVRQVSKHAEALRQLNNGVKIPPKGWKCSMCEKTDNLWLNLTDGTILCGRKYANGSGGNNHAVDHYKNTGFPLVVKLGTITPDGKADVYSYDEDDMVQDAVAMILAADSAQKLSQLQAMAGTWDGEVRQVSKYCEKTDNLWLNLTDGTILCGRKYANGSGGNNHAVDHYKNTGFPLVVKLGTITPDGKADVYSYDEDDMVEDPRLPEHLAHFGINFSSMEKTEKTMNELEIELNQNMEWSLISESDHQLQPMYGPGYTGMINMGNSCYMNSVLQVLFTIPEFQARYVNKAQEIFRDWMASGQNDPMGNFNLQMAKVGMGLLSGRYSSAPHGGTGMEGKSSGIHPAMFKNLIGKGHSEFASKRQQDAQEFFLHLFTLLERNSHNQVNPAECFKFQIEERLQCCASQEVRYLTRPEYLLALNIPMDAAINKSEVAAFEQRKKELEKAGQKIDPKDTVRPQVPLSACLEGFSMPEQVEDFFSTTTGTTGKALKTTRLKTFPEYLVLQLKKFCYGENWTPVKIDVSVDVPDYLDLEFLRGQGLQPGEKELPELKGEVPKFQFDEETIARMEELGFPRDACKRALYHTKNSGIEAAINWCMEHATDADFYSPFVIPGMQQSGGGTGEFLVDEEGLQMIMSLGFTREQAHLAMKETDNNPERAADWIFSHQHELDELVAGAAAASPPLQTRDGPPRYRLVAFISHMGTSTMVGHYVCHILKEGHWVIFNDEKVALSEHPPKDLAYLYFYQRINAHE</sequence>
<keyword evidence="10 12" id="KW-0862">Zinc</keyword>
<keyword evidence="9 14" id="KW-0788">Thiol protease</keyword>
<keyword evidence="5" id="KW-0677">Repeat</keyword>
<dbReference type="InterPro" id="IPR013083">
    <property type="entry name" value="Znf_RING/FYVE/PHD"/>
</dbReference>
<reference evidence="18" key="1">
    <citation type="submission" date="2020-11" db="EMBL/GenBank/DDBJ databases">
        <authorList>
            <person name="Tran Van P."/>
        </authorList>
    </citation>
    <scope>NUCLEOTIDE SEQUENCE</scope>
</reference>
<dbReference type="InterPro" id="IPR001394">
    <property type="entry name" value="Peptidase_C19_UCH"/>
</dbReference>
<dbReference type="CDD" id="cd02658">
    <property type="entry name" value="Peptidase_C19B"/>
    <property type="match status" value="1"/>
</dbReference>
<evidence type="ECO:0000256" key="14">
    <source>
        <dbReference type="RuleBase" id="RU366025"/>
    </source>
</evidence>
<dbReference type="PROSITE" id="PS50271">
    <property type="entry name" value="ZF_UBP"/>
    <property type="match status" value="2"/>
</dbReference>
<keyword evidence="4 12" id="KW-0479">Metal-binding</keyword>
<dbReference type="InterPro" id="IPR028889">
    <property type="entry name" value="USP"/>
</dbReference>
<accession>A0A7R8ZXA6</accession>
<dbReference type="GO" id="GO:0016579">
    <property type="term" value="P:protein deubiquitination"/>
    <property type="evidence" value="ECO:0007669"/>
    <property type="project" value="InterPro"/>
</dbReference>
<dbReference type="GO" id="GO:0004843">
    <property type="term" value="F:cysteine-type deubiquitinase activity"/>
    <property type="evidence" value="ECO:0007669"/>
    <property type="project" value="UniProtKB-UniRule"/>
</dbReference>
<dbReference type="Gene3D" id="1.10.8.10">
    <property type="entry name" value="DNA helicase RuvA subunit, C-terminal domain"/>
    <property type="match status" value="2"/>
</dbReference>
<feature type="domain" description="UBA" evidence="15">
    <location>
        <begin position="699"/>
        <end position="740"/>
    </location>
</feature>
<keyword evidence="7 14" id="KW-0833">Ubl conjugation pathway</keyword>
<dbReference type="InterPro" id="IPR009060">
    <property type="entry name" value="UBA-like_sf"/>
</dbReference>
<keyword evidence="3 14" id="KW-0645">Protease</keyword>
<comment type="catalytic activity">
    <reaction evidence="1 14">
        <text>Thiol-dependent hydrolysis of ester, thioester, amide, peptide and isopeptide bonds formed by the C-terminal Gly of ubiquitin (a 76-residue protein attached to proteins as an intracellular targeting signal).</text>
        <dbReference type="EC" id="3.4.19.12"/>
    </reaction>
</comment>
<dbReference type="Gene3D" id="3.90.70.10">
    <property type="entry name" value="Cysteine proteinases"/>
    <property type="match status" value="1"/>
</dbReference>
<dbReference type="Pfam" id="PF02148">
    <property type="entry name" value="zf-UBP"/>
    <property type="match status" value="2"/>
</dbReference>
<dbReference type="Pfam" id="PF17807">
    <property type="entry name" value="zf-UBP_var"/>
    <property type="match status" value="1"/>
</dbReference>
<evidence type="ECO:0000313" key="19">
    <source>
        <dbReference type="Proteomes" id="UP000677054"/>
    </source>
</evidence>
<evidence type="ECO:0000259" key="17">
    <source>
        <dbReference type="PROSITE" id="PS50271"/>
    </source>
</evidence>
<evidence type="ECO:0000256" key="11">
    <source>
        <dbReference type="PIRSR" id="PIRSR016308-1"/>
    </source>
</evidence>
<feature type="domain" description="USP" evidence="16">
    <location>
        <begin position="400"/>
        <end position="888"/>
    </location>
</feature>
<dbReference type="InterPro" id="IPR018200">
    <property type="entry name" value="USP_CS"/>
</dbReference>
<organism evidence="18">
    <name type="scientific">Darwinula stevensoni</name>
    <dbReference type="NCBI Taxonomy" id="69355"/>
    <lineage>
        <taxon>Eukaryota</taxon>
        <taxon>Metazoa</taxon>
        <taxon>Ecdysozoa</taxon>
        <taxon>Arthropoda</taxon>
        <taxon>Crustacea</taxon>
        <taxon>Oligostraca</taxon>
        <taxon>Ostracoda</taxon>
        <taxon>Podocopa</taxon>
        <taxon>Podocopida</taxon>
        <taxon>Darwinulocopina</taxon>
        <taxon>Darwinuloidea</taxon>
        <taxon>Darwinulidae</taxon>
        <taxon>Darwinula</taxon>
    </lineage>
</organism>
<evidence type="ECO:0000256" key="6">
    <source>
        <dbReference type="ARBA" id="ARBA00022771"/>
    </source>
</evidence>
<evidence type="ECO:0000256" key="5">
    <source>
        <dbReference type="ARBA" id="ARBA00022737"/>
    </source>
</evidence>
<dbReference type="GO" id="GO:0008270">
    <property type="term" value="F:zinc ion binding"/>
    <property type="evidence" value="ECO:0007669"/>
    <property type="project" value="UniProtKB-KW"/>
</dbReference>
<feature type="binding site" evidence="12">
    <location>
        <position position="170"/>
    </location>
    <ligand>
        <name>Zn(2+)</name>
        <dbReference type="ChEBI" id="CHEBI:29105"/>
    </ligand>
</feature>
<keyword evidence="19" id="KW-1185">Reference proteome</keyword>
<keyword evidence="8 14" id="KW-0378">Hydrolase</keyword>
<evidence type="ECO:0000256" key="9">
    <source>
        <dbReference type="ARBA" id="ARBA00022807"/>
    </source>
</evidence>
<evidence type="ECO:0000256" key="4">
    <source>
        <dbReference type="ARBA" id="ARBA00022723"/>
    </source>
</evidence>
<dbReference type="EC" id="3.4.19.12" evidence="14"/>
<protein>
    <recommendedName>
        <fullName evidence="14">Ubiquitin carboxyl-terminal hydrolase</fullName>
        <ecNumber evidence="14">3.4.19.12</ecNumber>
    </recommendedName>
</protein>
<evidence type="ECO:0000256" key="8">
    <source>
        <dbReference type="ARBA" id="ARBA00022801"/>
    </source>
</evidence>
<dbReference type="InterPro" id="IPR050185">
    <property type="entry name" value="Ub_carboxyl-term_hydrolase"/>
</dbReference>
<dbReference type="AlphaFoldDB" id="A0A7R8ZXA6"/>
<evidence type="ECO:0000256" key="12">
    <source>
        <dbReference type="PIRSR" id="PIRSR016308-3"/>
    </source>
</evidence>
<dbReference type="CDD" id="cd14386">
    <property type="entry name" value="UBA2_UBP5"/>
    <property type="match status" value="1"/>
</dbReference>
<evidence type="ECO:0000256" key="1">
    <source>
        <dbReference type="ARBA" id="ARBA00000707"/>
    </source>
</evidence>